<feature type="compositionally biased region" description="Polar residues" evidence="1">
    <location>
        <begin position="139"/>
        <end position="162"/>
    </location>
</feature>
<feature type="region of interest" description="Disordered" evidence="1">
    <location>
        <begin position="103"/>
        <end position="197"/>
    </location>
</feature>
<evidence type="ECO:0000256" key="1">
    <source>
        <dbReference type="SAM" id="MobiDB-lite"/>
    </source>
</evidence>
<dbReference type="AlphaFoldDB" id="A0A0B1PHC0"/>
<dbReference type="Proteomes" id="UP000030854">
    <property type="component" value="Unassembled WGS sequence"/>
</dbReference>
<dbReference type="HOGENOM" id="CLU_047301_0_0_1"/>
<dbReference type="EMBL" id="JNVN01000105">
    <property type="protein sequence ID" value="KHJ36226.1"/>
    <property type="molecule type" value="Genomic_DNA"/>
</dbReference>
<evidence type="ECO:0000313" key="3">
    <source>
        <dbReference type="Proteomes" id="UP000030854"/>
    </source>
</evidence>
<feature type="compositionally biased region" description="Polar residues" evidence="1">
    <location>
        <begin position="170"/>
        <end position="197"/>
    </location>
</feature>
<dbReference type="STRING" id="52586.A0A0B1PHC0"/>
<feature type="compositionally biased region" description="Low complexity" evidence="1">
    <location>
        <begin position="40"/>
        <end position="50"/>
    </location>
</feature>
<dbReference type="OMA" id="PPCPAYL"/>
<feature type="compositionally biased region" description="Polar residues" evidence="1">
    <location>
        <begin position="115"/>
        <end position="130"/>
    </location>
</feature>
<accession>A0A0B1PHC0</accession>
<comment type="caution">
    <text evidence="2">The sequence shown here is derived from an EMBL/GenBank/DDBJ whole genome shotgun (WGS) entry which is preliminary data.</text>
</comment>
<name>A0A0B1PHC0_UNCNE</name>
<reference evidence="2 3" key="1">
    <citation type="journal article" date="2014" name="BMC Genomics">
        <title>Adaptive genomic structural variation in the grape powdery mildew pathogen, Erysiphe necator.</title>
        <authorList>
            <person name="Jones L."/>
            <person name="Riaz S."/>
            <person name="Morales-Cruz A."/>
            <person name="Amrine K.C."/>
            <person name="McGuire B."/>
            <person name="Gubler W.D."/>
            <person name="Walker M.A."/>
            <person name="Cantu D."/>
        </authorList>
    </citation>
    <scope>NUCLEOTIDE SEQUENCE [LARGE SCALE GENOMIC DNA]</scope>
    <source>
        <strain evidence="3">c</strain>
    </source>
</reference>
<feature type="compositionally biased region" description="Polar residues" evidence="1">
    <location>
        <begin position="17"/>
        <end position="27"/>
    </location>
</feature>
<keyword evidence="3" id="KW-1185">Reference proteome</keyword>
<protein>
    <submittedName>
        <fullName evidence="2">Putative glutamine repeat protein-1 protein</fullName>
    </submittedName>
</protein>
<sequence length="463" mass="51704">MYAPSYGYVPGNVFNTSAIPSQSQTPLHQQNGHHQHQHQHQQQQQQQQQHSVFSSQQYGDPVAPPPLISYNSAGNTGTLAMVPNSGIAHIGSGNAVPSYQTPYSSSPYSGGIHTPSPSMAQNFTHGSNVLPNYGMNIASPRSQNQTSRLQPSLNSPTLTQHASRAPPFASGQQNTSPNSGSIQTHLPTPQNYNQHFPSNLNAQQVKPAPAIKPQTTNFPPRLQNTTGQSTIALPVNHESDIREKERVTLLLNINRQLLLEVMRLQAAQQDIKDEQNNRPITDGVERAKGPISSRYHFECMRRLQANLAYLAARADRNKNHNILSHPQIMSAPTASPTTTQKKMLNITSPNLDVSIEDDEKRIIKGEDRSELIKAYYNKLQSLFPNVDPKKDSILNPIGRAAQIQKQNSVDSGAQQKAQGEIYRAKIMNPQHISHQQQMLYQQQYQPQQYQPQQYQQQQYHQPL</sequence>
<organism evidence="2 3">
    <name type="scientific">Uncinula necator</name>
    <name type="common">Grape powdery mildew</name>
    <dbReference type="NCBI Taxonomy" id="52586"/>
    <lineage>
        <taxon>Eukaryota</taxon>
        <taxon>Fungi</taxon>
        <taxon>Dikarya</taxon>
        <taxon>Ascomycota</taxon>
        <taxon>Pezizomycotina</taxon>
        <taxon>Leotiomycetes</taxon>
        <taxon>Erysiphales</taxon>
        <taxon>Erysiphaceae</taxon>
        <taxon>Erysiphe</taxon>
    </lineage>
</organism>
<gene>
    <name evidence="2" type="ORF">EV44_g5359</name>
</gene>
<feature type="region of interest" description="Disordered" evidence="1">
    <location>
        <begin position="17"/>
        <end position="70"/>
    </location>
</feature>
<proteinExistence type="predicted"/>
<evidence type="ECO:0000313" key="2">
    <source>
        <dbReference type="EMBL" id="KHJ36226.1"/>
    </source>
</evidence>